<feature type="domain" description="Transcription regulator TrmB C-terminal" evidence="3">
    <location>
        <begin position="138"/>
        <end position="273"/>
    </location>
</feature>
<dbReference type="HOGENOM" id="CLU_072493_0_2_2"/>
<dbReference type="Pfam" id="PF01978">
    <property type="entry name" value="TrmB"/>
    <property type="match status" value="1"/>
</dbReference>
<proteinExistence type="inferred from homology"/>
<dbReference type="Pfam" id="PF11495">
    <property type="entry name" value="Regulator_TrmB"/>
    <property type="match status" value="1"/>
</dbReference>
<dbReference type="InterPro" id="IPR036390">
    <property type="entry name" value="WH_DNA-bd_sf"/>
</dbReference>
<comment type="similarity">
    <text evidence="1">Belongs to the transcriptional regulator TrmB family.</text>
</comment>
<dbReference type="KEGG" id="nmg:Nmag_3875"/>
<dbReference type="InterPro" id="IPR036388">
    <property type="entry name" value="WH-like_DNA-bd_sf"/>
</dbReference>
<protein>
    <submittedName>
        <fullName evidence="4">TrmB family transcription regulator</fullName>
    </submittedName>
</protein>
<accession>D3T1F7</accession>
<dbReference type="PANTHER" id="PTHR34293">
    <property type="entry name" value="HTH-TYPE TRANSCRIPTIONAL REGULATOR TRMBL2"/>
    <property type="match status" value="1"/>
</dbReference>
<name>D3T1F7_NATMM</name>
<dbReference type="Gene3D" id="1.10.10.10">
    <property type="entry name" value="Winged helix-like DNA-binding domain superfamily/Winged helix DNA-binding domain"/>
    <property type="match status" value="1"/>
</dbReference>
<reference evidence="5" key="1">
    <citation type="submission" date="2010-02" db="EMBL/GenBank/DDBJ databases">
        <title>Complete sequence of plasmid 1 of Natrialba magadii ATCC 43099.</title>
        <authorList>
            <consortium name="US DOE Joint Genome Institute"/>
            <person name="Lucas S."/>
            <person name="Copeland A."/>
            <person name="Lapidus A."/>
            <person name="Cheng J.-F."/>
            <person name="Bruce D."/>
            <person name="Goodwin L."/>
            <person name="Pitluck S."/>
            <person name="Davenport K."/>
            <person name="Saunders E."/>
            <person name="Detter J.C."/>
            <person name="Han C."/>
            <person name="Tapia R."/>
            <person name="Land M."/>
            <person name="Hauser L."/>
            <person name="Kyrpides N."/>
            <person name="Mikhailova N."/>
            <person name="De Castro R.E."/>
            <person name="Maupin-Furlow J.A."/>
            <person name="Woyke T."/>
        </authorList>
    </citation>
    <scope>NUCLEOTIDE SEQUENCE [LARGE SCALE GENOMIC DNA]</scope>
    <source>
        <strain evidence="5">ATCC 43099 / DSM 3394 / CCM 3739 / CIP 104546 / IAM 13178 / JCM 8861 / NBRC 102185 / NCIMB 2190 / MS3</strain>
        <plasmid evidence="5">pNMAG01</plasmid>
    </source>
</reference>
<geneLocation type="plasmid" evidence="4 5">
    <name>pNMAG01</name>
</geneLocation>
<dbReference type="AlphaFoldDB" id="D3T1F7"/>
<evidence type="ECO:0000313" key="4">
    <source>
        <dbReference type="EMBL" id="ADD07416.1"/>
    </source>
</evidence>
<dbReference type="Proteomes" id="UP000001879">
    <property type="component" value="Plasmid pNMAG01"/>
</dbReference>
<evidence type="ECO:0000259" key="2">
    <source>
        <dbReference type="Pfam" id="PF01978"/>
    </source>
</evidence>
<gene>
    <name evidence="4" type="ordered locus">Nmag_3875</name>
</gene>
<keyword evidence="4" id="KW-0614">Plasmid</keyword>
<evidence type="ECO:0000313" key="5">
    <source>
        <dbReference type="Proteomes" id="UP000001879"/>
    </source>
</evidence>
<dbReference type="EMBL" id="CP001933">
    <property type="protein sequence ID" value="ADD07416.1"/>
    <property type="molecule type" value="Genomic_DNA"/>
</dbReference>
<reference evidence="4 5" key="2">
    <citation type="journal article" date="2012" name="BMC Genomics">
        <title>A comparative genomics perspective on the genetic content of the alkaliphilic haloarchaeon Natrialba magadii ATCC 43099T.</title>
        <authorList>
            <person name="Siddaramappa S."/>
            <person name="Challacombe J.F."/>
            <person name="Decastro R.E."/>
            <person name="Pfeiffer F."/>
            <person name="Sastre D.E."/>
            <person name="Gimenez M.I."/>
            <person name="Paggi R.A."/>
            <person name="Detter J.C."/>
            <person name="Davenport K.W."/>
            <person name="Goodwin L.A."/>
            <person name="Kyrpides N."/>
            <person name="Tapia R."/>
            <person name="Pitluck S."/>
            <person name="Lucas S."/>
            <person name="Woyke T."/>
            <person name="Maupin-Furlow J.A."/>
        </authorList>
    </citation>
    <scope>NUCLEOTIDE SEQUENCE [LARGE SCALE GENOMIC DNA]</scope>
    <source>
        <strain evidence="5">ATCC 43099 / DSM 3394 / CCM 3739 / CIP 104546 / IAM 13178 / JCM 8861 / NBRC 102185 / NCIMB 2190 / MS3</strain>
    </source>
</reference>
<sequence>MHLRLLWLLLTMSDDSRDMTSYLQDVGLSEYESSAYLSLLEHGVSTAKQVGSAADIPYSRVYDVLESLQSSGLVKVQPGRPKKYGPVPPETALDNVKQRKQAELESELASIEKAGDLFLDAYNDDTGGYPIYDEIDIFWSYVGKSDILTRGGEMMEKADDRIYKVTTENSLQRIVTQHNDVLRRKSEEGVSIKIISTVSDLPETYIEAISEWGELRHLSDVEGRLYTYDDDRLVLAFKNDSRERYVAISIENQQMVQTAYLVFNHLWDVAEPVSV</sequence>
<evidence type="ECO:0000256" key="1">
    <source>
        <dbReference type="ARBA" id="ARBA00007287"/>
    </source>
</evidence>
<dbReference type="PANTHER" id="PTHR34293:SF1">
    <property type="entry name" value="HTH-TYPE TRANSCRIPTIONAL REGULATOR TRMBL2"/>
    <property type="match status" value="1"/>
</dbReference>
<organism evidence="4 5">
    <name type="scientific">Natrialba magadii (strain ATCC 43099 / DSM 3394 / CCM 3739 / CIP 104546 / IAM 13178 / JCM 8861 / NBRC 102185 / NCIMB 2190 / MS3)</name>
    <name type="common">Natronobacterium magadii</name>
    <dbReference type="NCBI Taxonomy" id="547559"/>
    <lineage>
        <taxon>Archaea</taxon>
        <taxon>Methanobacteriati</taxon>
        <taxon>Methanobacteriota</taxon>
        <taxon>Stenosarchaea group</taxon>
        <taxon>Halobacteria</taxon>
        <taxon>Halobacteriales</taxon>
        <taxon>Natrialbaceae</taxon>
        <taxon>Natrialba</taxon>
    </lineage>
</organism>
<dbReference type="InterPro" id="IPR002831">
    <property type="entry name" value="Tscrpt_reg_TrmB_N"/>
</dbReference>
<evidence type="ECO:0000259" key="3">
    <source>
        <dbReference type="Pfam" id="PF11495"/>
    </source>
</evidence>
<feature type="domain" description="Transcription regulator TrmB N-terminal" evidence="2">
    <location>
        <begin position="23"/>
        <end position="90"/>
    </location>
</feature>
<dbReference type="InterPro" id="IPR021586">
    <property type="entry name" value="Tscrpt_reg_TrmB_C"/>
</dbReference>
<keyword evidence="5" id="KW-1185">Reference proteome</keyword>
<dbReference type="SUPFAM" id="SSF46785">
    <property type="entry name" value="Winged helix' DNA-binding domain"/>
    <property type="match status" value="1"/>
</dbReference>
<dbReference type="InterPro" id="IPR051797">
    <property type="entry name" value="TrmB-like"/>
</dbReference>